<organism evidence="1 2">
    <name type="scientific">Aneurinibacillus aneurinilyticus ATCC 12856</name>
    <dbReference type="NCBI Taxonomy" id="649747"/>
    <lineage>
        <taxon>Bacteria</taxon>
        <taxon>Bacillati</taxon>
        <taxon>Bacillota</taxon>
        <taxon>Bacilli</taxon>
        <taxon>Bacillales</taxon>
        <taxon>Paenibacillaceae</taxon>
        <taxon>Aneurinibacillus group</taxon>
        <taxon>Aneurinibacillus</taxon>
    </lineage>
</organism>
<reference evidence="1 2" key="1">
    <citation type="submission" date="2013-08" db="EMBL/GenBank/DDBJ databases">
        <authorList>
            <person name="Weinstock G."/>
            <person name="Sodergren E."/>
            <person name="Wylie T."/>
            <person name="Fulton L."/>
            <person name="Fulton R."/>
            <person name="Fronick C."/>
            <person name="O'Laughlin M."/>
            <person name="Godfrey J."/>
            <person name="Miner T."/>
            <person name="Herter B."/>
            <person name="Appelbaum E."/>
            <person name="Cordes M."/>
            <person name="Lek S."/>
            <person name="Wollam A."/>
            <person name="Pepin K.H."/>
            <person name="Palsikar V.B."/>
            <person name="Mitreva M."/>
            <person name="Wilson R.K."/>
        </authorList>
    </citation>
    <scope>NUCLEOTIDE SEQUENCE [LARGE SCALE GENOMIC DNA]</scope>
    <source>
        <strain evidence="1 2">ATCC 12856</strain>
    </source>
</reference>
<dbReference type="PATRIC" id="fig|649747.3.peg.3083"/>
<name>U1WIX9_ANEAE</name>
<proteinExistence type="predicted"/>
<dbReference type="HOGENOM" id="CLU_3264901_0_0_9"/>
<gene>
    <name evidence="1" type="ORF">HMPREF0083_03394</name>
</gene>
<dbReference type="EMBL" id="AWSJ01000201">
    <property type="protein sequence ID" value="ERI08549.1"/>
    <property type="molecule type" value="Genomic_DNA"/>
</dbReference>
<keyword evidence="2" id="KW-1185">Reference proteome</keyword>
<accession>U1WIX9</accession>
<comment type="caution">
    <text evidence="1">The sequence shown here is derived from an EMBL/GenBank/DDBJ whole genome shotgun (WGS) entry which is preliminary data.</text>
</comment>
<evidence type="ECO:0000313" key="2">
    <source>
        <dbReference type="Proteomes" id="UP000016511"/>
    </source>
</evidence>
<dbReference type="Proteomes" id="UP000016511">
    <property type="component" value="Unassembled WGS sequence"/>
</dbReference>
<sequence length="41" mass="4958">MLRKASRLFKERFHIAHTTIQIENPDRCQEGAICDEENYRH</sequence>
<dbReference type="AlphaFoldDB" id="U1WIX9"/>
<evidence type="ECO:0000313" key="1">
    <source>
        <dbReference type="EMBL" id="ERI08549.1"/>
    </source>
</evidence>
<dbReference type="STRING" id="649747.HMPREF0083_03394"/>
<protein>
    <submittedName>
        <fullName evidence="1">Uncharacterized protein</fullName>
    </submittedName>
</protein>